<evidence type="ECO:0000313" key="2">
    <source>
        <dbReference type="EMBL" id="MFD1629432.1"/>
    </source>
</evidence>
<sequence>MKKCRLLSVLFFLIFTSCGKNQYDNFPYVLVDAKFSLQDPKFSSLKTKGTSVDVKEATGNVQGVGGLILYNNSGVIMAYDKRSPASIEQQCNVVLNSAFTCEDKCAGVIFQLSDGNRISGSSGMPLVRYSVSVMAGDMIRVTN</sequence>
<evidence type="ECO:0000256" key="1">
    <source>
        <dbReference type="SAM" id="SignalP"/>
    </source>
</evidence>
<comment type="caution">
    <text evidence="2">The sequence shown here is derived from an EMBL/GenBank/DDBJ whole genome shotgun (WGS) entry which is preliminary data.</text>
</comment>
<name>A0ABW4IBM4_9SPHI</name>
<organism evidence="2 3">
    <name type="scientific">Pseudopedobacter beijingensis</name>
    <dbReference type="NCBI Taxonomy" id="1207056"/>
    <lineage>
        <taxon>Bacteria</taxon>
        <taxon>Pseudomonadati</taxon>
        <taxon>Bacteroidota</taxon>
        <taxon>Sphingobacteriia</taxon>
        <taxon>Sphingobacteriales</taxon>
        <taxon>Sphingobacteriaceae</taxon>
        <taxon>Pseudopedobacter</taxon>
    </lineage>
</organism>
<dbReference type="RefSeq" id="WP_379661811.1">
    <property type="nucleotide sequence ID" value="NZ_JBHUDG010000004.1"/>
</dbReference>
<proteinExistence type="predicted"/>
<accession>A0ABW4IBM4</accession>
<dbReference type="EMBL" id="JBHUDG010000004">
    <property type="protein sequence ID" value="MFD1629432.1"/>
    <property type="molecule type" value="Genomic_DNA"/>
</dbReference>
<evidence type="ECO:0000313" key="3">
    <source>
        <dbReference type="Proteomes" id="UP001597118"/>
    </source>
</evidence>
<protein>
    <recommendedName>
        <fullName evidence="4">Ferredoxin subunit of nitrite reductase or a ring-hydroxylating dioxygenase</fullName>
    </recommendedName>
</protein>
<feature type="signal peptide" evidence="1">
    <location>
        <begin position="1"/>
        <end position="22"/>
    </location>
</feature>
<feature type="chain" id="PRO_5045654759" description="Ferredoxin subunit of nitrite reductase or a ring-hydroxylating dioxygenase" evidence="1">
    <location>
        <begin position="23"/>
        <end position="143"/>
    </location>
</feature>
<keyword evidence="3" id="KW-1185">Reference proteome</keyword>
<dbReference type="PROSITE" id="PS51257">
    <property type="entry name" value="PROKAR_LIPOPROTEIN"/>
    <property type="match status" value="1"/>
</dbReference>
<reference evidence="3" key="1">
    <citation type="journal article" date="2019" name="Int. J. Syst. Evol. Microbiol.">
        <title>The Global Catalogue of Microorganisms (GCM) 10K type strain sequencing project: providing services to taxonomists for standard genome sequencing and annotation.</title>
        <authorList>
            <consortium name="The Broad Institute Genomics Platform"/>
            <consortium name="The Broad Institute Genome Sequencing Center for Infectious Disease"/>
            <person name="Wu L."/>
            <person name="Ma J."/>
        </authorList>
    </citation>
    <scope>NUCLEOTIDE SEQUENCE [LARGE SCALE GENOMIC DNA]</scope>
    <source>
        <strain evidence="3">CCUG 53762</strain>
    </source>
</reference>
<keyword evidence="1" id="KW-0732">Signal</keyword>
<gene>
    <name evidence="2" type="ORF">ACFSAH_06045</name>
</gene>
<evidence type="ECO:0008006" key="4">
    <source>
        <dbReference type="Google" id="ProtNLM"/>
    </source>
</evidence>
<dbReference type="Proteomes" id="UP001597118">
    <property type="component" value="Unassembled WGS sequence"/>
</dbReference>